<dbReference type="GO" id="GO:0009395">
    <property type="term" value="P:phospholipid catabolic process"/>
    <property type="evidence" value="ECO:0007669"/>
    <property type="project" value="TreeGrafter"/>
</dbReference>
<dbReference type="InterPro" id="IPR025202">
    <property type="entry name" value="PLD-like_dom"/>
</dbReference>
<reference evidence="7 8" key="1">
    <citation type="submission" date="2019-07" db="EMBL/GenBank/DDBJ databases">
        <title>Whole genome shotgun sequence of Knoellia locipacati NBRC 109775.</title>
        <authorList>
            <person name="Hosoyama A."/>
            <person name="Uohara A."/>
            <person name="Ohji S."/>
            <person name="Ichikawa N."/>
        </authorList>
    </citation>
    <scope>NUCLEOTIDE SEQUENCE [LARGE SCALE GENOMIC DNA]</scope>
    <source>
        <strain evidence="7 8">NBRC 109775</strain>
    </source>
</reference>
<keyword evidence="2" id="KW-0677">Repeat</keyword>
<dbReference type="CDD" id="cd09105">
    <property type="entry name" value="PLDc_vPLD1_2_like_2"/>
    <property type="match status" value="1"/>
</dbReference>
<keyword evidence="3" id="KW-0378">Hydrolase</keyword>
<evidence type="ECO:0000256" key="2">
    <source>
        <dbReference type="ARBA" id="ARBA00022737"/>
    </source>
</evidence>
<feature type="compositionally biased region" description="Basic and acidic residues" evidence="5">
    <location>
        <begin position="247"/>
        <end position="257"/>
    </location>
</feature>
<dbReference type="OrthoDB" id="8828485at2"/>
<dbReference type="EMBL" id="BKBA01000009">
    <property type="protein sequence ID" value="GEQ14596.1"/>
    <property type="molecule type" value="Genomic_DNA"/>
</dbReference>
<sequence>MSEHRDPGTTPDTDVTRWLLTADERDNPHTTIDDHHPGDRAWSTGNLVRPLVDGATYFAELHRVLEATVEGDLVMFAGWRIDGDEQLTDDPDSRLLAVLDRAENRRVNVRVLIWRSHTEQLDFSAEENRAVAEELADDDDEHAEVLLDMRVRRGGAHHQKFVVVRHHNDPSRDVAFVGGIDVAHSRRDTSEHHGDPQQQALADEYGPSPGWHDVHCAITGPAVADVETVFRERWEDPSPLTPALHSRLRDRLSRVQHEPTPLPPRRPAPDPVEGGTHVVQVLRTYPHRHLGRAYPFAPRGERSIARAHLKAIAQARRLIYIEDQYLWSSTVTRALADALRDNPGLHLVAVLPHRPDLSGMAELLQLEGRYEAIQQFTEAAPDRFAAYGIENHEGWPVYVHAKVVVIDDWYATIGSDNINRRSWGHDSELAALVVDDAGADHSPYARSLRLRLAAEHLDRPLSGPEHDTALADCIPAEGLFAAYAETAARLQAWHDGGMLGPRPTGRLRTVSEPDIGRWPRRVLEVPQRLLGDPDGRPFELRRRHDY</sequence>
<dbReference type="AlphaFoldDB" id="A0A512T2Z5"/>
<dbReference type="Gene3D" id="3.30.870.10">
    <property type="entry name" value="Endonuclease Chain A"/>
    <property type="match status" value="2"/>
</dbReference>
<dbReference type="PROSITE" id="PS50035">
    <property type="entry name" value="PLD"/>
    <property type="match status" value="2"/>
</dbReference>
<proteinExistence type="predicted"/>
<protein>
    <submittedName>
        <fullName evidence="7">Phospholipase D</fullName>
    </submittedName>
</protein>
<feature type="compositionally biased region" description="Pro residues" evidence="5">
    <location>
        <begin position="260"/>
        <end position="270"/>
    </location>
</feature>
<comment type="caution">
    <text evidence="7">The sequence shown here is derived from an EMBL/GenBank/DDBJ whole genome shotgun (WGS) entry which is preliminary data.</text>
</comment>
<evidence type="ECO:0000259" key="6">
    <source>
        <dbReference type="PROSITE" id="PS50035"/>
    </source>
</evidence>
<keyword evidence="4" id="KW-0443">Lipid metabolism</keyword>
<evidence type="ECO:0000313" key="8">
    <source>
        <dbReference type="Proteomes" id="UP000321793"/>
    </source>
</evidence>
<feature type="domain" description="PLD phosphodiesterase" evidence="6">
    <location>
        <begin position="400"/>
        <end position="422"/>
    </location>
</feature>
<accession>A0A512T2Z5</accession>
<organism evidence="7 8">
    <name type="scientific">Knoellia locipacati</name>
    <dbReference type="NCBI Taxonomy" id="882824"/>
    <lineage>
        <taxon>Bacteria</taxon>
        <taxon>Bacillati</taxon>
        <taxon>Actinomycetota</taxon>
        <taxon>Actinomycetes</taxon>
        <taxon>Micrococcales</taxon>
        <taxon>Intrasporangiaceae</taxon>
        <taxon>Knoellia</taxon>
    </lineage>
</organism>
<dbReference type="PANTHER" id="PTHR18896:SF76">
    <property type="entry name" value="PHOSPHOLIPASE"/>
    <property type="match status" value="1"/>
</dbReference>
<dbReference type="GO" id="GO:0004630">
    <property type="term" value="F:phospholipase D activity"/>
    <property type="evidence" value="ECO:0007669"/>
    <property type="project" value="UniProtKB-EC"/>
</dbReference>
<feature type="region of interest" description="Disordered" evidence="5">
    <location>
        <begin position="186"/>
        <end position="208"/>
    </location>
</feature>
<comment type="catalytic activity">
    <reaction evidence="1">
        <text>a 1,2-diacyl-sn-glycero-3-phosphocholine + H2O = a 1,2-diacyl-sn-glycero-3-phosphate + choline + H(+)</text>
        <dbReference type="Rhea" id="RHEA:14445"/>
        <dbReference type="ChEBI" id="CHEBI:15354"/>
        <dbReference type="ChEBI" id="CHEBI:15377"/>
        <dbReference type="ChEBI" id="CHEBI:15378"/>
        <dbReference type="ChEBI" id="CHEBI:57643"/>
        <dbReference type="ChEBI" id="CHEBI:58608"/>
        <dbReference type="EC" id="3.1.4.4"/>
    </reaction>
</comment>
<dbReference type="InterPro" id="IPR001736">
    <property type="entry name" value="PLipase_D/transphosphatidylase"/>
</dbReference>
<keyword evidence="8" id="KW-1185">Reference proteome</keyword>
<evidence type="ECO:0000256" key="1">
    <source>
        <dbReference type="ARBA" id="ARBA00000798"/>
    </source>
</evidence>
<evidence type="ECO:0000256" key="5">
    <source>
        <dbReference type="SAM" id="MobiDB-lite"/>
    </source>
</evidence>
<dbReference type="Pfam" id="PF13091">
    <property type="entry name" value="PLDc_2"/>
    <property type="match status" value="1"/>
</dbReference>
<evidence type="ECO:0000256" key="4">
    <source>
        <dbReference type="ARBA" id="ARBA00023098"/>
    </source>
</evidence>
<evidence type="ECO:0000313" key="7">
    <source>
        <dbReference type="EMBL" id="GEQ14596.1"/>
    </source>
</evidence>
<evidence type="ECO:0000256" key="3">
    <source>
        <dbReference type="ARBA" id="ARBA00022801"/>
    </source>
</evidence>
<dbReference type="RefSeq" id="WP_147065836.1">
    <property type="nucleotide sequence ID" value="NZ_BAABDN010000002.1"/>
</dbReference>
<feature type="region of interest" description="Disordered" evidence="5">
    <location>
        <begin position="240"/>
        <end position="273"/>
    </location>
</feature>
<dbReference type="Proteomes" id="UP000321793">
    <property type="component" value="Unassembled WGS sequence"/>
</dbReference>
<dbReference type="SMART" id="SM00155">
    <property type="entry name" value="PLDc"/>
    <property type="match status" value="2"/>
</dbReference>
<dbReference type="PANTHER" id="PTHR18896">
    <property type="entry name" value="PHOSPHOLIPASE D"/>
    <property type="match status" value="1"/>
</dbReference>
<dbReference type="SUPFAM" id="SSF56024">
    <property type="entry name" value="Phospholipase D/nuclease"/>
    <property type="match status" value="2"/>
</dbReference>
<name>A0A512T2Z5_9MICO</name>
<gene>
    <name evidence="7" type="ORF">KLO01_26430</name>
</gene>
<feature type="domain" description="PLD phosphodiesterase" evidence="6">
    <location>
        <begin position="153"/>
        <end position="186"/>
    </location>
</feature>
<feature type="compositionally biased region" description="Basic and acidic residues" evidence="5">
    <location>
        <begin position="186"/>
        <end position="195"/>
    </location>
</feature>
<dbReference type="InterPro" id="IPR015679">
    <property type="entry name" value="PLipase_D_fam"/>
</dbReference>